<feature type="transmembrane region" description="Helical" evidence="2">
    <location>
        <begin position="173"/>
        <end position="191"/>
    </location>
</feature>
<name>A0ABQ4QIQ1_9HYPH</name>
<dbReference type="PANTHER" id="PTHR38592">
    <property type="entry name" value="BLL4819 PROTEIN"/>
    <property type="match status" value="1"/>
</dbReference>
<feature type="transmembrane region" description="Helical" evidence="2">
    <location>
        <begin position="83"/>
        <end position="100"/>
    </location>
</feature>
<feature type="transmembrane region" description="Helical" evidence="2">
    <location>
        <begin position="369"/>
        <end position="388"/>
    </location>
</feature>
<dbReference type="PIRSF" id="PIRSF028704">
    <property type="entry name" value="UPC028704"/>
    <property type="match status" value="1"/>
</dbReference>
<dbReference type="InterPro" id="IPR014550">
    <property type="entry name" value="UCP028704_OpgC"/>
</dbReference>
<dbReference type="Proteomes" id="UP001055117">
    <property type="component" value="Unassembled WGS sequence"/>
</dbReference>
<evidence type="ECO:0008006" key="5">
    <source>
        <dbReference type="Google" id="ProtNLM"/>
    </source>
</evidence>
<evidence type="ECO:0000256" key="2">
    <source>
        <dbReference type="SAM" id="Phobius"/>
    </source>
</evidence>
<evidence type="ECO:0000313" key="3">
    <source>
        <dbReference type="EMBL" id="GJD45134.1"/>
    </source>
</evidence>
<feature type="transmembrane region" description="Helical" evidence="2">
    <location>
        <begin position="234"/>
        <end position="250"/>
    </location>
</feature>
<evidence type="ECO:0000313" key="4">
    <source>
        <dbReference type="Proteomes" id="UP001055117"/>
    </source>
</evidence>
<accession>A0ABQ4QIQ1</accession>
<feature type="transmembrane region" description="Helical" evidence="2">
    <location>
        <begin position="262"/>
        <end position="283"/>
    </location>
</feature>
<reference evidence="3 4" key="1">
    <citation type="journal article" date="2021" name="Front. Microbiol.">
        <title>Comprehensive Comparative Genomics and Phenotyping of Methylobacterium Species.</title>
        <authorList>
            <person name="Alessa O."/>
            <person name="Ogura Y."/>
            <person name="Fujitani Y."/>
            <person name="Takami H."/>
            <person name="Hayashi T."/>
            <person name="Sahin N."/>
            <person name="Tani A."/>
        </authorList>
    </citation>
    <scope>NUCLEOTIDE SEQUENCE [LARGE SCALE GENOMIC DNA]</scope>
    <source>
        <strain evidence="3 4">DSM 23679</strain>
    </source>
</reference>
<feature type="region of interest" description="Disordered" evidence="1">
    <location>
        <begin position="1"/>
        <end position="42"/>
    </location>
</feature>
<dbReference type="Pfam" id="PF10129">
    <property type="entry name" value="OpgC_C"/>
    <property type="match status" value="1"/>
</dbReference>
<dbReference type="EMBL" id="BPQG01000046">
    <property type="protein sequence ID" value="GJD45134.1"/>
    <property type="molecule type" value="Genomic_DNA"/>
</dbReference>
<feature type="transmembrane region" description="Helical" evidence="2">
    <location>
        <begin position="120"/>
        <end position="138"/>
    </location>
</feature>
<feature type="transmembrane region" description="Helical" evidence="2">
    <location>
        <begin position="47"/>
        <end position="63"/>
    </location>
</feature>
<keyword evidence="2" id="KW-0472">Membrane</keyword>
<feature type="transmembrane region" description="Helical" evidence="2">
    <location>
        <begin position="198"/>
        <end position="214"/>
    </location>
</feature>
<keyword evidence="2" id="KW-0812">Transmembrane</keyword>
<proteinExistence type="predicted"/>
<keyword evidence="4" id="KW-1185">Reference proteome</keyword>
<gene>
    <name evidence="3" type="ORF">AFCDBAGC_3003</name>
</gene>
<dbReference type="PANTHER" id="PTHR38592:SF3">
    <property type="entry name" value="BLL4819 PROTEIN"/>
    <property type="match status" value="1"/>
</dbReference>
<feature type="compositionally biased region" description="Basic and acidic residues" evidence="1">
    <location>
        <begin position="16"/>
        <end position="25"/>
    </location>
</feature>
<protein>
    <recommendedName>
        <fullName evidence="5">OpgC domain-containing protein</fullName>
    </recommendedName>
</protein>
<organism evidence="3 4">
    <name type="scientific">Methylobacterium cerastii</name>
    <dbReference type="NCBI Taxonomy" id="932741"/>
    <lineage>
        <taxon>Bacteria</taxon>
        <taxon>Pseudomonadati</taxon>
        <taxon>Pseudomonadota</taxon>
        <taxon>Alphaproteobacteria</taxon>
        <taxon>Hyphomicrobiales</taxon>
        <taxon>Methylobacteriaceae</taxon>
        <taxon>Methylobacterium</taxon>
    </lineage>
</organism>
<keyword evidence="2" id="KW-1133">Transmembrane helix</keyword>
<feature type="transmembrane region" description="Helical" evidence="2">
    <location>
        <begin position="303"/>
        <end position="324"/>
    </location>
</feature>
<comment type="caution">
    <text evidence="3">The sequence shown here is derived from an EMBL/GenBank/DDBJ whole genome shotgun (WGS) entry which is preliminary data.</text>
</comment>
<feature type="transmembrane region" description="Helical" evidence="2">
    <location>
        <begin position="345"/>
        <end position="363"/>
    </location>
</feature>
<evidence type="ECO:0000256" key="1">
    <source>
        <dbReference type="SAM" id="MobiDB-lite"/>
    </source>
</evidence>
<sequence>MRAGSTGARHATGCEPARREPDALRPRPTARVTDPAPASRKRDPRVDVLRGLALLIIFVDHIPNNAPALITPHNLGFSDAAELFVLFAGYSAMAAYGGLFRRAGTIETLKRVARRCLRIYLFQAALLLATLLIVRAWMDATGLVPRFGVAPLLQMGLWSGLWRGLLLNALPNYLDILPLYIVLLAAFPLYYAGMRRSVWGVLGVSALIWLLANLDPAFNLPNAAADDGWYFNPFAWQFLFAIGMALSVAIRGGDGLLPRRAWLRAACWLMLAVSLLQAAPWSAWNLPDLSLVAMAPPDKGHVAPLRLLHILAVIYLLFGSPRVYALTTSPRLRWLELCGRHSLEVFALGCLAALIGRISYRTFGPTWPLQVGVNVAGLAAMIALAWFLDRRARLSAAP</sequence>